<protein>
    <submittedName>
        <fullName evidence="1">Uncharacterized protein</fullName>
    </submittedName>
</protein>
<gene>
    <name evidence="1" type="ORF">ROSINTL182_08130</name>
</gene>
<dbReference type="EMBL" id="ABYJ02000159">
    <property type="protein sequence ID" value="EEV00005.1"/>
    <property type="molecule type" value="Genomic_DNA"/>
</dbReference>
<proteinExistence type="predicted"/>
<dbReference type="HOGENOM" id="CLU_208372_0_0_9"/>
<accession>C7GDX8</accession>
<organism evidence="1 2">
    <name type="scientific">Roseburia intestinalis L1-82</name>
    <dbReference type="NCBI Taxonomy" id="536231"/>
    <lineage>
        <taxon>Bacteria</taxon>
        <taxon>Bacillati</taxon>
        <taxon>Bacillota</taxon>
        <taxon>Clostridia</taxon>
        <taxon>Lachnospirales</taxon>
        <taxon>Lachnospiraceae</taxon>
        <taxon>Roseburia</taxon>
    </lineage>
</organism>
<evidence type="ECO:0000313" key="2">
    <source>
        <dbReference type="Proteomes" id="UP000004828"/>
    </source>
</evidence>
<evidence type="ECO:0000313" key="1">
    <source>
        <dbReference type="EMBL" id="EEV00005.1"/>
    </source>
</evidence>
<name>C7GDX8_9FIRM</name>
<dbReference type="AlphaFoldDB" id="C7GDX8"/>
<reference evidence="1 2" key="1">
    <citation type="submission" date="2009-08" db="EMBL/GenBank/DDBJ databases">
        <authorList>
            <person name="Weinstock G."/>
            <person name="Sodergren E."/>
            <person name="Clifton S."/>
            <person name="Fulton L."/>
            <person name="Fulton B."/>
            <person name="Courtney L."/>
            <person name="Fronick C."/>
            <person name="Harrison M."/>
            <person name="Strong C."/>
            <person name="Farmer C."/>
            <person name="Delahaunty K."/>
            <person name="Markovic C."/>
            <person name="Hall O."/>
            <person name="Minx P."/>
            <person name="Tomlinson C."/>
            <person name="Mitreva M."/>
            <person name="Nelson J."/>
            <person name="Hou S."/>
            <person name="Wollam A."/>
            <person name="Pepin K.H."/>
            <person name="Johnson M."/>
            <person name="Bhonagiri V."/>
            <person name="Nash W.E."/>
            <person name="Warren W."/>
            <person name="Chinwalla A."/>
            <person name="Mardis E.R."/>
            <person name="Wilson R.K."/>
        </authorList>
    </citation>
    <scope>NUCLEOTIDE SEQUENCE [LARGE SCALE GENOMIC DNA]</scope>
    <source>
        <strain evidence="1 2">L1-82</strain>
    </source>
</reference>
<comment type="caution">
    <text evidence="1">The sequence shown here is derived from an EMBL/GenBank/DDBJ whole genome shotgun (WGS) entry which is preliminary data.</text>
</comment>
<sequence>MAEKDRSIMINFEEELKNFKPSLEVEEAEQAIYNHELTDMTDVLKEMMQELKHNM</sequence>
<dbReference type="Proteomes" id="UP000004828">
    <property type="component" value="Unassembled WGS sequence"/>
</dbReference>